<sequence>MIQDSSRLFHDKTNAFQEASVINVNKVQDHLANQLTDVGLKRKEIGDGFGPMIQDSSRLLHDKTNAIQEASLTNVNKAHDHLAKIASISREDSASATTESVFLKSILINIVD</sequence>
<evidence type="ECO:0000313" key="2">
    <source>
        <dbReference type="Proteomes" id="UP000095751"/>
    </source>
</evidence>
<dbReference type="InParanoid" id="A0A1E7F764"/>
<dbReference type="KEGG" id="fcy:FRACYDRAFT_269971"/>
<dbReference type="AlphaFoldDB" id="A0A1E7F764"/>
<reference evidence="1 2" key="1">
    <citation type="submission" date="2016-09" db="EMBL/GenBank/DDBJ databases">
        <title>Extensive genetic diversity and differential bi-allelic expression allows diatom success in the polar Southern Ocean.</title>
        <authorList>
            <consortium name="DOE Joint Genome Institute"/>
            <person name="Mock T."/>
            <person name="Otillar R.P."/>
            <person name="Strauss J."/>
            <person name="Dupont C."/>
            <person name="Frickenhaus S."/>
            <person name="Maumus F."/>
            <person name="Mcmullan M."/>
            <person name="Sanges R."/>
            <person name="Schmutz J."/>
            <person name="Toseland A."/>
            <person name="Valas R."/>
            <person name="Veluchamy A."/>
            <person name="Ward B.J."/>
            <person name="Allen A."/>
            <person name="Barry K."/>
            <person name="Falciatore A."/>
            <person name="Ferrante M."/>
            <person name="Fortunato A.E."/>
            <person name="Gloeckner G."/>
            <person name="Gruber A."/>
            <person name="Hipkin R."/>
            <person name="Janech M."/>
            <person name="Kroth P."/>
            <person name="Leese F."/>
            <person name="Lindquist E."/>
            <person name="Lyon B.R."/>
            <person name="Martin J."/>
            <person name="Mayer C."/>
            <person name="Parker M."/>
            <person name="Quesneville H."/>
            <person name="Raymond J."/>
            <person name="Uhlig C."/>
            <person name="Valentin K.U."/>
            <person name="Worden A.Z."/>
            <person name="Armbrust E.V."/>
            <person name="Bowler C."/>
            <person name="Green B."/>
            <person name="Moulton V."/>
            <person name="Van Oosterhout C."/>
            <person name="Grigoriev I."/>
        </authorList>
    </citation>
    <scope>NUCLEOTIDE SEQUENCE [LARGE SCALE GENOMIC DNA]</scope>
    <source>
        <strain evidence="1 2">CCMP1102</strain>
    </source>
</reference>
<keyword evidence="2" id="KW-1185">Reference proteome</keyword>
<dbReference type="EMBL" id="KV784361">
    <property type="protein sequence ID" value="OEU13954.1"/>
    <property type="molecule type" value="Genomic_DNA"/>
</dbReference>
<organism evidence="1 2">
    <name type="scientific">Fragilariopsis cylindrus CCMP1102</name>
    <dbReference type="NCBI Taxonomy" id="635003"/>
    <lineage>
        <taxon>Eukaryota</taxon>
        <taxon>Sar</taxon>
        <taxon>Stramenopiles</taxon>
        <taxon>Ochrophyta</taxon>
        <taxon>Bacillariophyta</taxon>
        <taxon>Bacillariophyceae</taxon>
        <taxon>Bacillariophycidae</taxon>
        <taxon>Bacillariales</taxon>
        <taxon>Bacillariaceae</taxon>
        <taxon>Fragilariopsis</taxon>
    </lineage>
</organism>
<accession>A0A1E7F764</accession>
<proteinExistence type="predicted"/>
<gene>
    <name evidence="1" type="ORF">FRACYDRAFT_269971</name>
</gene>
<evidence type="ECO:0000313" key="1">
    <source>
        <dbReference type="EMBL" id="OEU13954.1"/>
    </source>
</evidence>
<name>A0A1E7F764_9STRA</name>
<protein>
    <submittedName>
        <fullName evidence="1">Uncharacterized protein</fullName>
    </submittedName>
</protein>
<dbReference type="Proteomes" id="UP000095751">
    <property type="component" value="Unassembled WGS sequence"/>
</dbReference>